<reference evidence="2 3" key="1">
    <citation type="journal article" date="2013" name="Genome Announc.">
        <title>Complete Genome Sequence of Glaciecola psychrophila Strain 170T.</title>
        <authorList>
            <person name="Yin J."/>
            <person name="Chen J."/>
            <person name="Liu G."/>
            <person name="Yu Y."/>
            <person name="Song L."/>
            <person name="Wang X."/>
            <person name="Qu X."/>
        </authorList>
    </citation>
    <scope>NUCLEOTIDE SEQUENCE [LARGE SCALE GENOMIC DNA]</scope>
    <source>
        <strain evidence="2 3">170</strain>
    </source>
</reference>
<dbReference type="KEGG" id="gps:C427_3994"/>
<dbReference type="HOGENOM" id="CLU_1516511_0_0_6"/>
<evidence type="ECO:0000256" key="1">
    <source>
        <dbReference type="SAM" id="SignalP"/>
    </source>
</evidence>
<name>K7A4H3_9ALTE</name>
<evidence type="ECO:0000313" key="3">
    <source>
        <dbReference type="Proteomes" id="UP000011864"/>
    </source>
</evidence>
<dbReference type="AlphaFoldDB" id="K7A4H3"/>
<gene>
    <name evidence="2" type="ORF">C427_3994</name>
</gene>
<evidence type="ECO:0000313" key="2">
    <source>
        <dbReference type="EMBL" id="AGH46099.1"/>
    </source>
</evidence>
<dbReference type="Proteomes" id="UP000011864">
    <property type="component" value="Chromosome"/>
</dbReference>
<dbReference type="STRING" id="1129794.C427_3994"/>
<keyword evidence="3" id="KW-1185">Reference proteome</keyword>
<feature type="chain" id="PRO_5003901351" description="Glycine zipper 2TM domain-containing protein" evidence="1">
    <location>
        <begin position="21"/>
        <end position="177"/>
    </location>
</feature>
<sequence length="177" mass="19995">MKLLITSALLFLAISPMVQAKHERSYQNSYQHNRDEFKAKVIESTPIYKYLTVRQPQTYREPVLMNKTYARSDAKSTAIVAGIVGGVIGYVASNNEHKGLGTILGAVIGSSLVHNIGLSNNKHSHIVHANSQHCVSSPRKTRKMRVLDGCSVTYRLQRKIYQTFRQNKLQKTISIYY</sequence>
<organism evidence="2 3">
    <name type="scientific">Paraglaciecola psychrophila 170</name>
    <dbReference type="NCBI Taxonomy" id="1129794"/>
    <lineage>
        <taxon>Bacteria</taxon>
        <taxon>Pseudomonadati</taxon>
        <taxon>Pseudomonadota</taxon>
        <taxon>Gammaproteobacteria</taxon>
        <taxon>Alteromonadales</taxon>
        <taxon>Alteromonadaceae</taxon>
        <taxon>Paraglaciecola</taxon>
    </lineage>
</organism>
<dbReference type="RefSeq" id="WP_007634500.1">
    <property type="nucleotide sequence ID" value="NC_020514.1"/>
</dbReference>
<accession>K7A4H3</accession>
<evidence type="ECO:0008006" key="4">
    <source>
        <dbReference type="Google" id="ProtNLM"/>
    </source>
</evidence>
<keyword evidence="1" id="KW-0732">Signal</keyword>
<proteinExistence type="predicted"/>
<dbReference type="eggNOG" id="COG3134">
    <property type="taxonomic scope" value="Bacteria"/>
</dbReference>
<protein>
    <recommendedName>
        <fullName evidence="4">Glycine zipper 2TM domain-containing protein</fullName>
    </recommendedName>
</protein>
<dbReference type="PATRIC" id="fig|1129794.4.peg.3978"/>
<feature type="signal peptide" evidence="1">
    <location>
        <begin position="1"/>
        <end position="20"/>
    </location>
</feature>
<dbReference type="OrthoDB" id="8909257at2"/>
<dbReference type="EMBL" id="CP003837">
    <property type="protein sequence ID" value="AGH46099.1"/>
    <property type="molecule type" value="Genomic_DNA"/>
</dbReference>